<dbReference type="InterPro" id="IPR010504">
    <property type="entry name" value="AH_dom"/>
</dbReference>
<evidence type="ECO:0000313" key="4">
    <source>
        <dbReference type="Proteomes" id="UP000887567"/>
    </source>
</evidence>
<evidence type="ECO:0000259" key="2">
    <source>
        <dbReference type="PROSITE" id="PS50870"/>
    </source>
</evidence>
<feature type="compositionally biased region" description="Polar residues" evidence="1">
    <location>
        <begin position="551"/>
        <end position="593"/>
    </location>
</feature>
<dbReference type="SMART" id="SM01237">
    <property type="entry name" value="ICA69"/>
    <property type="match status" value="1"/>
</dbReference>
<proteinExistence type="predicted"/>
<dbReference type="RefSeq" id="XP_020906872.1">
    <property type="nucleotide sequence ID" value="XM_021051213.2"/>
</dbReference>
<dbReference type="KEGG" id="epa:110244973"/>
<name>A0A913XMS6_EXADI</name>
<dbReference type="FunFam" id="1.20.1270.60:FF:000068">
    <property type="entry name" value="Islet cell autoantigen"/>
    <property type="match status" value="1"/>
</dbReference>
<dbReference type="PROSITE" id="PS50870">
    <property type="entry name" value="AH"/>
    <property type="match status" value="1"/>
</dbReference>
<dbReference type="Proteomes" id="UP000887567">
    <property type="component" value="Unplaced"/>
</dbReference>
<feature type="compositionally biased region" description="Basic and acidic residues" evidence="1">
    <location>
        <begin position="317"/>
        <end position="336"/>
    </location>
</feature>
<protein>
    <recommendedName>
        <fullName evidence="2">AH domain-containing protein</fullName>
    </recommendedName>
</protein>
<feature type="compositionally biased region" description="Basic and acidic residues" evidence="1">
    <location>
        <begin position="13"/>
        <end position="27"/>
    </location>
</feature>
<sequence length="636" mass="71071">MSYHSLPQEPDESYDRSFDRYQDHENQDTSSYGYNYNNYRPPPSNSLKGKVESKYWHTKQSVIQKLGKEQDVFVVAGDAEVDARLEAFRHIQKTCIDLLKAIEIYQNRIFALSQDENEMGRFLREQGSQDKSKAGKMMIAVGKSQSYTAQQRLSLRTPLVRLYQEIETFRFRAISDTAMTVGRMESSRTEYRASLLWMADLSKELDPEEWKRLDKFREVQTKVKSCKKKFEKNKHDVMQKVDLLSASRCNLLSSTLAAYQQAMLKFWENTSKSMSQVAEQFKGYPVYQFQMLKSLNPLLDGDDKDETKEEKGDEETQQGKDDEKNAEEATEQKEDGKDDDDDDDKLICLDNSPVHKRRSSRENTEDDDDELLETDLLGEGSGEQKANGGQAIDLLGGEEEQPSDYKGSADLLGSFNTNDIEPPSYEAAKDLLGLDKNFESRDGHMTDSGATAGMTADDLLFGSPSRQPTSQSDLDLLSDVFGDNQPSQVDQNSFSSKWNELFGDGPKPQIPSQTIPSSASSAQAPNDNHPGYLPSDLMDSLLGMDPFGSPADTNRQQAASNSSTNGTSRNLLSGLSMPTKSSLKSLTNIGKTSSGKEKPSKGGDQSAWFNLFSDLDPLANPDAIGQGKKKEDERSC</sequence>
<dbReference type="GO" id="GO:0019904">
    <property type="term" value="F:protein domain specific binding"/>
    <property type="evidence" value="ECO:0007669"/>
    <property type="project" value="InterPro"/>
</dbReference>
<dbReference type="InterPro" id="IPR006723">
    <property type="entry name" value="Islet_autoAg_Ica1_C"/>
</dbReference>
<feature type="compositionally biased region" description="Polar residues" evidence="1">
    <location>
        <begin position="510"/>
        <end position="526"/>
    </location>
</feature>
<dbReference type="AlphaFoldDB" id="A0A913XMS6"/>
<keyword evidence="4" id="KW-1185">Reference proteome</keyword>
<organism evidence="3 4">
    <name type="scientific">Exaiptasia diaphana</name>
    <name type="common">Tropical sea anemone</name>
    <name type="synonym">Aiptasia pulchella</name>
    <dbReference type="NCBI Taxonomy" id="2652724"/>
    <lineage>
        <taxon>Eukaryota</taxon>
        <taxon>Metazoa</taxon>
        <taxon>Cnidaria</taxon>
        <taxon>Anthozoa</taxon>
        <taxon>Hexacorallia</taxon>
        <taxon>Actiniaria</taxon>
        <taxon>Aiptasiidae</taxon>
        <taxon>Exaiptasia</taxon>
    </lineage>
</organism>
<dbReference type="Pfam" id="PF06456">
    <property type="entry name" value="Arfaptin"/>
    <property type="match status" value="1"/>
</dbReference>
<dbReference type="SMART" id="SM01015">
    <property type="entry name" value="Arfaptin"/>
    <property type="match status" value="1"/>
</dbReference>
<feature type="compositionally biased region" description="Polar residues" evidence="1">
    <location>
        <begin position="484"/>
        <end position="498"/>
    </location>
</feature>
<feature type="compositionally biased region" description="Acidic residues" evidence="1">
    <location>
        <begin position="364"/>
        <end position="373"/>
    </location>
</feature>
<dbReference type="GO" id="GO:0051049">
    <property type="term" value="P:regulation of transport"/>
    <property type="evidence" value="ECO:0007669"/>
    <property type="project" value="TreeGrafter"/>
</dbReference>
<dbReference type="InterPro" id="IPR027267">
    <property type="entry name" value="AH/BAR_dom_sf"/>
</dbReference>
<dbReference type="OrthoDB" id="2126778at2759"/>
<dbReference type="PANTHER" id="PTHR10164:SF4">
    <property type="entry name" value="GH23156P"/>
    <property type="match status" value="1"/>
</dbReference>
<feature type="region of interest" description="Disordered" evidence="1">
    <location>
        <begin position="1"/>
        <end position="49"/>
    </location>
</feature>
<feature type="region of interest" description="Disordered" evidence="1">
    <location>
        <begin position="440"/>
        <end position="608"/>
    </location>
</feature>
<dbReference type="SUPFAM" id="SSF103657">
    <property type="entry name" value="BAR/IMD domain-like"/>
    <property type="match status" value="1"/>
</dbReference>
<feature type="region of interest" description="Disordered" evidence="1">
    <location>
        <begin position="297"/>
        <end position="423"/>
    </location>
</feature>
<evidence type="ECO:0000256" key="1">
    <source>
        <dbReference type="SAM" id="MobiDB-lite"/>
    </source>
</evidence>
<feature type="compositionally biased region" description="Low complexity" evidence="1">
    <location>
        <begin position="30"/>
        <end position="39"/>
    </location>
</feature>
<reference evidence="3" key="1">
    <citation type="submission" date="2022-11" db="UniProtKB">
        <authorList>
            <consortium name="EnsemblMetazoa"/>
        </authorList>
    </citation>
    <scope>IDENTIFICATION</scope>
</reference>
<dbReference type="Gene3D" id="1.20.1270.60">
    <property type="entry name" value="Arfaptin homology (AH) domain/BAR domain"/>
    <property type="match status" value="1"/>
</dbReference>
<dbReference type="OMA" id="SDMSQWF"/>
<dbReference type="EnsemblMetazoa" id="XM_021051213.2">
    <property type="protein sequence ID" value="XP_020906872.1"/>
    <property type="gene ID" value="LOC110244973"/>
</dbReference>
<dbReference type="Pfam" id="PF04629">
    <property type="entry name" value="ICA69"/>
    <property type="match status" value="1"/>
</dbReference>
<feature type="compositionally biased region" description="Polar residues" evidence="1">
    <location>
        <begin position="464"/>
        <end position="473"/>
    </location>
</feature>
<accession>A0A913XMS6</accession>
<feature type="domain" description="AH" evidence="2">
    <location>
        <begin position="76"/>
        <end position="279"/>
    </location>
</feature>
<dbReference type="GO" id="GO:0005794">
    <property type="term" value="C:Golgi apparatus"/>
    <property type="evidence" value="ECO:0007669"/>
    <property type="project" value="TreeGrafter"/>
</dbReference>
<evidence type="ECO:0000313" key="3">
    <source>
        <dbReference type="EnsemblMetazoa" id="XP_020906872.1"/>
    </source>
</evidence>
<dbReference type="GeneID" id="110244973"/>
<dbReference type="PANTHER" id="PTHR10164">
    <property type="entry name" value="ISLET CELL AUTOANTIGEN 1"/>
    <property type="match status" value="1"/>
</dbReference>
<dbReference type="InterPro" id="IPR024114">
    <property type="entry name" value="Islet_autoAg_Ica1/Ica1-like"/>
</dbReference>